<dbReference type="SUPFAM" id="SSF55961">
    <property type="entry name" value="Bet v1-like"/>
    <property type="match status" value="1"/>
</dbReference>
<accession>A0ABY4W5J4</accession>
<proteinExistence type="predicted"/>
<organism evidence="1 2">
    <name type="scientific">Sneathiella marina</name>
    <dbReference type="NCBI Taxonomy" id="2950108"/>
    <lineage>
        <taxon>Bacteria</taxon>
        <taxon>Pseudomonadati</taxon>
        <taxon>Pseudomonadota</taxon>
        <taxon>Alphaproteobacteria</taxon>
        <taxon>Sneathiellales</taxon>
        <taxon>Sneathiellaceae</taxon>
        <taxon>Sneathiella</taxon>
    </lineage>
</organism>
<dbReference type="Gene3D" id="3.30.530.20">
    <property type="match status" value="1"/>
</dbReference>
<dbReference type="CDD" id="cd07822">
    <property type="entry name" value="SRPBCC_4"/>
    <property type="match status" value="1"/>
</dbReference>
<dbReference type="InterPro" id="IPR019587">
    <property type="entry name" value="Polyketide_cyclase/dehydratase"/>
</dbReference>
<evidence type="ECO:0000313" key="1">
    <source>
        <dbReference type="EMBL" id="USG62458.1"/>
    </source>
</evidence>
<dbReference type="InterPro" id="IPR023393">
    <property type="entry name" value="START-like_dom_sf"/>
</dbReference>
<gene>
    <name evidence="1" type="ORF">NBZ79_05655</name>
</gene>
<keyword evidence="2" id="KW-1185">Reference proteome</keyword>
<sequence length="192" mass="21633">MIPTKFKYFPELLGVALIMALMSGCSFKKTADAELFIPASPQAVWSVLMDAESYGDWNPFFTHVDGNFQAGDKLNIQMQSPNSDPMTISLTVKELVKNSEINLYGGIPWIMTFDLTHTFKPENGGTRISTHEEFHGLFIPFWDASWVSDAYDRMHKALKKRVADIKAMKEHDNALLHKSCNDLVDDSPLQCA</sequence>
<dbReference type="Pfam" id="PF10604">
    <property type="entry name" value="Polyketide_cyc2"/>
    <property type="match status" value="1"/>
</dbReference>
<protein>
    <submittedName>
        <fullName evidence="1">SRPBCC domain-containing protein</fullName>
    </submittedName>
</protein>
<dbReference type="Proteomes" id="UP001056291">
    <property type="component" value="Chromosome"/>
</dbReference>
<name>A0ABY4W5J4_9PROT</name>
<dbReference type="RefSeq" id="WP_251936207.1">
    <property type="nucleotide sequence ID" value="NZ_CP098747.1"/>
</dbReference>
<dbReference type="PROSITE" id="PS51257">
    <property type="entry name" value="PROKAR_LIPOPROTEIN"/>
    <property type="match status" value="1"/>
</dbReference>
<evidence type="ECO:0000313" key="2">
    <source>
        <dbReference type="Proteomes" id="UP001056291"/>
    </source>
</evidence>
<reference evidence="1" key="1">
    <citation type="submission" date="2022-06" db="EMBL/GenBank/DDBJ databases">
        <title>Sneathiella actinostolidae sp. nov., isolated from a sea anemonein the Western Pacific Ocean.</title>
        <authorList>
            <person name="Wei M.J."/>
        </authorList>
    </citation>
    <scope>NUCLEOTIDE SEQUENCE</scope>
    <source>
        <strain evidence="1">PHK-P5</strain>
    </source>
</reference>
<dbReference type="EMBL" id="CP098747">
    <property type="protein sequence ID" value="USG62458.1"/>
    <property type="molecule type" value="Genomic_DNA"/>
</dbReference>